<dbReference type="EMBL" id="HBUE01317253">
    <property type="protein sequence ID" value="CAG6586284.1"/>
    <property type="molecule type" value="Transcribed_RNA"/>
</dbReference>
<evidence type="ECO:0000256" key="4">
    <source>
        <dbReference type="SAM" id="SignalP"/>
    </source>
</evidence>
<dbReference type="InterPro" id="IPR010562">
    <property type="entry name" value="Haemolymph_juvenile_hormone-bd"/>
</dbReference>
<dbReference type="PANTHER" id="PTHR11008:SF39">
    <property type="entry name" value="CIRCADIAN CLOCK-CONTROLLED PROTEIN-LIKE PROTEIN"/>
    <property type="match status" value="1"/>
</dbReference>
<proteinExistence type="inferred from homology"/>
<dbReference type="EMBL" id="HBUE01210844">
    <property type="protein sequence ID" value="CAG6534373.1"/>
    <property type="molecule type" value="Transcribed_RNA"/>
</dbReference>
<comment type="similarity">
    <text evidence="3">Belongs to the TO family.</text>
</comment>
<dbReference type="EMBL" id="HBUE01048989">
    <property type="protein sequence ID" value="CAG6463630.1"/>
    <property type="molecule type" value="Transcribed_RNA"/>
</dbReference>
<keyword evidence="1 4" id="KW-0732">Signal</keyword>
<dbReference type="GO" id="GO:0005615">
    <property type="term" value="C:extracellular space"/>
    <property type="evidence" value="ECO:0007669"/>
    <property type="project" value="TreeGrafter"/>
</dbReference>
<dbReference type="FunFam" id="3.15.10.30:FF:000001">
    <property type="entry name" value="Takeout-like protein 1"/>
    <property type="match status" value="1"/>
</dbReference>
<reference evidence="5" key="1">
    <citation type="submission" date="2021-05" db="EMBL/GenBank/DDBJ databases">
        <authorList>
            <person name="Alioto T."/>
            <person name="Alioto T."/>
            <person name="Gomez Garrido J."/>
        </authorList>
    </citation>
    <scope>NUCLEOTIDE SEQUENCE</scope>
</reference>
<accession>A0A8D8P2G1</accession>
<evidence type="ECO:0000313" key="5">
    <source>
        <dbReference type="EMBL" id="CAG6586284.1"/>
    </source>
</evidence>
<name>A0A8D8P2G1_CULPI</name>
<dbReference type="Gene3D" id="3.15.10.30">
    <property type="entry name" value="Haemolymph juvenile hormone binding protein"/>
    <property type="match status" value="1"/>
</dbReference>
<evidence type="ECO:0000256" key="1">
    <source>
        <dbReference type="ARBA" id="ARBA00022729"/>
    </source>
</evidence>
<evidence type="ECO:0000256" key="2">
    <source>
        <dbReference type="ARBA" id="ARBA00023108"/>
    </source>
</evidence>
<dbReference type="Pfam" id="PF06585">
    <property type="entry name" value="JHBP"/>
    <property type="match status" value="1"/>
</dbReference>
<feature type="signal peptide" evidence="4">
    <location>
        <begin position="1"/>
        <end position="20"/>
    </location>
</feature>
<dbReference type="PANTHER" id="PTHR11008">
    <property type="entry name" value="PROTEIN TAKEOUT-LIKE PROTEIN"/>
    <property type="match status" value="1"/>
</dbReference>
<organism evidence="5">
    <name type="scientific">Culex pipiens</name>
    <name type="common">House mosquito</name>
    <dbReference type="NCBI Taxonomy" id="7175"/>
    <lineage>
        <taxon>Eukaryota</taxon>
        <taxon>Metazoa</taxon>
        <taxon>Ecdysozoa</taxon>
        <taxon>Arthropoda</taxon>
        <taxon>Hexapoda</taxon>
        <taxon>Insecta</taxon>
        <taxon>Pterygota</taxon>
        <taxon>Neoptera</taxon>
        <taxon>Endopterygota</taxon>
        <taxon>Diptera</taxon>
        <taxon>Nematocera</taxon>
        <taxon>Culicoidea</taxon>
        <taxon>Culicidae</taxon>
        <taxon>Culicinae</taxon>
        <taxon>Culicini</taxon>
        <taxon>Culex</taxon>
        <taxon>Culex</taxon>
    </lineage>
</organism>
<protein>
    <submittedName>
        <fullName evidence="5">Protein takeout</fullName>
    </submittedName>
</protein>
<feature type="chain" id="PRO_5036261595" evidence="4">
    <location>
        <begin position="21"/>
        <end position="246"/>
    </location>
</feature>
<dbReference type="SMART" id="SM00700">
    <property type="entry name" value="JHBP"/>
    <property type="match status" value="1"/>
</dbReference>
<keyword evidence="2" id="KW-0090">Biological rhythms</keyword>
<dbReference type="AlphaFoldDB" id="A0A8D8P2G1"/>
<sequence length="246" mass="27496">MKLLLAVSFLVILGFPYGRSFVAPVLSVCSRNDPNLEQCIINVVERIKPNVAAGDYGDGRAAPKMDPVFFKRLDITNGPGLQLNLTDVTITGNSKFEVKRIRYNLDQRQFNITAVIPTLTIDGQYDLSMNILLMRAVGKGDFHLTLTDTVANLKMEYQVVPSGGKNYIRFNPIEMKLRFPKARFDLTGLFNGDKELEAFGNRAINENPNLLLDEVKPVFEKQLARIFTDISNSVVEGAEESELLPP</sequence>
<dbReference type="GO" id="GO:0007623">
    <property type="term" value="P:circadian rhythm"/>
    <property type="evidence" value="ECO:0007669"/>
    <property type="project" value="UniProtKB-ARBA"/>
</dbReference>
<evidence type="ECO:0000256" key="3">
    <source>
        <dbReference type="ARBA" id="ARBA00060902"/>
    </source>
</evidence>
<dbReference type="InterPro" id="IPR038606">
    <property type="entry name" value="To_sf"/>
</dbReference>